<dbReference type="SMART" id="SM00173">
    <property type="entry name" value="RAS"/>
    <property type="match status" value="1"/>
</dbReference>
<dbReference type="InterPro" id="IPR050305">
    <property type="entry name" value="Small_GTPase_Rab"/>
</dbReference>
<dbReference type="PANTHER" id="PTHR47980">
    <property type="entry name" value="LD44762P"/>
    <property type="match status" value="1"/>
</dbReference>
<evidence type="ECO:0000256" key="2">
    <source>
        <dbReference type="ARBA" id="ARBA00006270"/>
    </source>
</evidence>
<name>A0A6B2LMN2_9EUKA</name>
<dbReference type="PROSITE" id="PS51421">
    <property type="entry name" value="RAS"/>
    <property type="match status" value="1"/>
</dbReference>
<sequence>MIGDSGVGKSSILMRFVEKTFVESYVSTIGVDFKIQTIDINGTSVKLQIWDTAGQERFRTITQSFYRGAHGIMIVYDVTRRASFTNVTNWIQQIDKFSSDGAAKILIGNKADQASERQVSQQEAQELASHLHTSYLETSAKTSLNISRAFSDLSAALLQKE</sequence>
<dbReference type="GO" id="GO:0005525">
    <property type="term" value="F:GTP binding"/>
    <property type="evidence" value="ECO:0007669"/>
    <property type="project" value="UniProtKB-KW"/>
</dbReference>
<dbReference type="FunFam" id="3.40.50.300:FF:000586">
    <property type="entry name" value="Rab family GTPase"/>
    <property type="match status" value="1"/>
</dbReference>
<dbReference type="CDD" id="cd00154">
    <property type="entry name" value="Rab"/>
    <property type="match status" value="1"/>
</dbReference>
<organism evidence="7">
    <name type="scientific">Arcella intermedia</name>
    <dbReference type="NCBI Taxonomy" id="1963864"/>
    <lineage>
        <taxon>Eukaryota</taxon>
        <taxon>Amoebozoa</taxon>
        <taxon>Tubulinea</taxon>
        <taxon>Elardia</taxon>
        <taxon>Arcellinida</taxon>
        <taxon>Sphaerothecina</taxon>
        <taxon>Arcellidae</taxon>
        <taxon>Arcella</taxon>
    </lineage>
</organism>
<dbReference type="PROSITE" id="PS51419">
    <property type="entry name" value="RAB"/>
    <property type="match status" value="1"/>
</dbReference>
<dbReference type="SMART" id="SM00176">
    <property type="entry name" value="RAN"/>
    <property type="match status" value="1"/>
</dbReference>
<evidence type="ECO:0000256" key="6">
    <source>
        <dbReference type="ARBA" id="ARBA00023288"/>
    </source>
</evidence>
<dbReference type="AlphaFoldDB" id="A0A6B2LMN2"/>
<evidence type="ECO:0000256" key="3">
    <source>
        <dbReference type="ARBA" id="ARBA00022741"/>
    </source>
</evidence>
<dbReference type="InterPro" id="IPR001806">
    <property type="entry name" value="Small_GTPase"/>
</dbReference>
<dbReference type="GO" id="GO:0003924">
    <property type="term" value="F:GTPase activity"/>
    <property type="evidence" value="ECO:0007669"/>
    <property type="project" value="InterPro"/>
</dbReference>
<dbReference type="NCBIfam" id="TIGR00231">
    <property type="entry name" value="small_GTP"/>
    <property type="match status" value="1"/>
</dbReference>
<comment type="similarity">
    <text evidence="2">Belongs to the small GTPase superfamily. Rab family.</text>
</comment>
<dbReference type="EMBL" id="GIBP01009226">
    <property type="protein sequence ID" value="NDV38195.1"/>
    <property type="molecule type" value="Transcribed_RNA"/>
</dbReference>
<proteinExistence type="inferred from homology"/>
<dbReference type="SMART" id="SM00174">
    <property type="entry name" value="RHO"/>
    <property type="match status" value="1"/>
</dbReference>
<accession>A0A6B2LMN2</accession>
<keyword evidence="5" id="KW-0472">Membrane</keyword>
<dbReference type="Gene3D" id="3.40.50.300">
    <property type="entry name" value="P-loop containing nucleotide triphosphate hydrolases"/>
    <property type="match status" value="1"/>
</dbReference>
<dbReference type="SUPFAM" id="SSF52540">
    <property type="entry name" value="P-loop containing nucleoside triphosphate hydrolases"/>
    <property type="match status" value="1"/>
</dbReference>
<dbReference type="GO" id="GO:0012505">
    <property type="term" value="C:endomembrane system"/>
    <property type="evidence" value="ECO:0007669"/>
    <property type="project" value="UniProtKB-SubCell"/>
</dbReference>
<dbReference type="PRINTS" id="PR00449">
    <property type="entry name" value="RASTRNSFRMNG"/>
</dbReference>
<evidence type="ECO:0000256" key="1">
    <source>
        <dbReference type="ARBA" id="ARBA00004308"/>
    </source>
</evidence>
<keyword evidence="4" id="KW-0342">GTP-binding</keyword>
<evidence type="ECO:0000256" key="5">
    <source>
        <dbReference type="ARBA" id="ARBA00023136"/>
    </source>
</evidence>
<keyword evidence="6" id="KW-0449">Lipoprotein</keyword>
<dbReference type="InterPro" id="IPR005225">
    <property type="entry name" value="Small_GTP-bd"/>
</dbReference>
<evidence type="ECO:0000313" key="7">
    <source>
        <dbReference type="EMBL" id="NDV38195.1"/>
    </source>
</evidence>
<dbReference type="InterPro" id="IPR027417">
    <property type="entry name" value="P-loop_NTPase"/>
</dbReference>
<dbReference type="SMART" id="SM00175">
    <property type="entry name" value="RAB"/>
    <property type="match status" value="1"/>
</dbReference>
<protein>
    <submittedName>
        <fullName evidence="7">Uncharacterized protein</fullName>
    </submittedName>
</protein>
<comment type="subcellular location">
    <subcellularLocation>
        <location evidence="1">Endomembrane system</location>
    </subcellularLocation>
</comment>
<dbReference type="PROSITE" id="PS51420">
    <property type="entry name" value="RHO"/>
    <property type="match status" value="1"/>
</dbReference>
<keyword evidence="3" id="KW-0547">Nucleotide-binding</keyword>
<reference evidence="7" key="1">
    <citation type="journal article" date="2020" name="J. Eukaryot. Microbiol.">
        <title>De novo Sequencing, Assembly and Annotation of the Transcriptome for the Free-Living Testate Amoeba Arcella intermedia.</title>
        <authorList>
            <person name="Ribeiro G.M."/>
            <person name="Porfirio-Sousa A.L."/>
            <person name="Maurer-Alcala X.X."/>
            <person name="Katz L.A."/>
            <person name="Lahr D.J.G."/>
        </authorList>
    </citation>
    <scope>NUCLEOTIDE SEQUENCE</scope>
</reference>
<evidence type="ECO:0000256" key="4">
    <source>
        <dbReference type="ARBA" id="ARBA00023134"/>
    </source>
</evidence>
<dbReference type="Pfam" id="PF00071">
    <property type="entry name" value="Ras"/>
    <property type="match status" value="1"/>
</dbReference>